<dbReference type="InterPro" id="IPR009057">
    <property type="entry name" value="Homeodomain-like_sf"/>
</dbReference>
<dbReference type="GO" id="GO:0003677">
    <property type="term" value="F:DNA binding"/>
    <property type="evidence" value="ECO:0007669"/>
    <property type="project" value="UniProtKB-UniRule"/>
</dbReference>
<dbReference type="Gene3D" id="1.10.357.10">
    <property type="entry name" value="Tetracycline Repressor, domain 2"/>
    <property type="match status" value="1"/>
</dbReference>
<dbReference type="PANTHER" id="PTHR43479:SF11">
    <property type="entry name" value="ACREF_ENVCD OPERON REPRESSOR-RELATED"/>
    <property type="match status" value="1"/>
</dbReference>
<dbReference type="AlphaFoldDB" id="A0A0R0RNQ1"/>
<keyword evidence="1 2" id="KW-0238">DNA-binding</keyword>
<gene>
    <name evidence="4" type="ORF">CAT59_01685</name>
</gene>
<organism evidence="4 5">
    <name type="scientific">Acinetobacter pittii</name>
    <name type="common">Acinetobacter genomosp. 3</name>
    <dbReference type="NCBI Taxonomy" id="48296"/>
    <lineage>
        <taxon>Bacteria</taxon>
        <taxon>Pseudomonadati</taxon>
        <taxon>Pseudomonadota</taxon>
        <taxon>Gammaproteobacteria</taxon>
        <taxon>Moraxellales</taxon>
        <taxon>Moraxellaceae</taxon>
        <taxon>Acinetobacter</taxon>
        <taxon>Acinetobacter calcoaceticus/baumannii complex</taxon>
    </lineage>
</organism>
<comment type="caution">
    <text evidence="2">Lacks conserved residue(s) required for the propagation of feature annotation.</text>
</comment>
<dbReference type="InterPro" id="IPR050624">
    <property type="entry name" value="HTH-type_Tx_Regulator"/>
</dbReference>
<name>A0A0R0RNQ1_ACIPI</name>
<sequence>MSIKTKEKLIEAAIFLFSQNNIEALSVQKINEAAKVANKSALYYHFNSKWGLVEAALDYVMQPYVEESLKMLNSIHPENVKVSEVVDSLMNPMVKILLKENGIHHIKFFSRTISAGNEGRALVAKTLVPISDKAVNLLKLALPEADTEALTLKVLFTFNTVLNIISDVGLEHYWPTSIKDPKIIGKYLKDYIEGGIRFNVDKPASSLG</sequence>
<evidence type="ECO:0000313" key="4">
    <source>
        <dbReference type="EMBL" id="OTU30606.1"/>
    </source>
</evidence>
<accession>A0A0R0RNQ1</accession>
<dbReference type="RefSeq" id="WP_032055472.1">
    <property type="nucleotide sequence ID" value="NZ_BHGB01000005.1"/>
</dbReference>
<dbReference type="EMBL" id="NGIR01000008">
    <property type="protein sequence ID" value="OTU30606.1"/>
    <property type="molecule type" value="Genomic_DNA"/>
</dbReference>
<dbReference type="InterPro" id="IPR001647">
    <property type="entry name" value="HTH_TetR"/>
</dbReference>
<reference evidence="4 5" key="1">
    <citation type="submission" date="2017-05" db="EMBL/GenBank/DDBJ databases">
        <authorList>
            <person name="Song R."/>
            <person name="Chenine A.L."/>
            <person name="Ruprecht R.M."/>
        </authorList>
    </citation>
    <scope>NUCLEOTIDE SEQUENCE [LARGE SCALE GENOMIC DNA]</scope>
    <source>
        <strain evidence="4 5">ARLG1955</strain>
    </source>
</reference>
<feature type="domain" description="HTH tetR-type" evidence="3">
    <location>
        <begin position="3"/>
        <end position="64"/>
    </location>
</feature>
<proteinExistence type="predicted"/>
<evidence type="ECO:0000313" key="5">
    <source>
        <dbReference type="Proteomes" id="UP000195162"/>
    </source>
</evidence>
<evidence type="ECO:0000256" key="1">
    <source>
        <dbReference type="ARBA" id="ARBA00023125"/>
    </source>
</evidence>
<evidence type="ECO:0000259" key="3">
    <source>
        <dbReference type="PROSITE" id="PS50977"/>
    </source>
</evidence>
<dbReference type="PANTHER" id="PTHR43479">
    <property type="entry name" value="ACREF/ENVCD OPERON REPRESSOR-RELATED"/>
    <property type="match status" value="1"/>
</dbReference>
<evidence type="ECO:0000256" key="2">
    <source>
        <dbReference type="PROSITE-ProRule" id="PRU00335"/>
    </source>
</evidence>
<protein>
    <submittedName>
        <fullName evidence="4">TetR family transcriptional regulator</fullName>
    </submittedName>
</protein>
<comment type="caution">
    <text evidence="4">The sequence shown here is derived from an EMBL/GenBank/DDBJ whole genome shotgun (WGS) entry which is preliminary data.</text>
</comment>
<dbReference type="PROSITE" id="PS50977">
    <property type="entry name" value="HTH_TETR_2"/>
    <property type="match status" value="1"/>
</dbReference>
<dbReference type="Pfam" id="PF00440">
    <property type="entry name" value="TetR_N"/>
    <property type="match status" value="1"/>
</dbReference>
<dbReference type="Proteomes" id="UP000195162">
    <property type="component" value="Unassembled WGS sequence"/>
</dbReference>
<dbReference type="SUPFAM" id="SSF46689">
    <property type="entry name" value="Homeodomain-like"/>
    <property type="match status" value="1"/>
</dbReference>